<keyword evidence="5 6" id="KW-0472">Membrane</keyword>
<comment type="caution">
    <text evidence="7">The sequence shown here is derived from an EMBL/GenBank/DDBJ whole genome shotgun (WGS) entry which is preliminary data.</text>
</comment>
<sequence>MVVLTYTISLALSFATAFTGARYRPGSWYQSLRKPPGLPPPWVFPLVWTLLYILMALAAAMVWLAPAAPIRSAALILCALQLVANAAWSWIFFGRRRMLLAWLDLSLLFALVLIATILFFQIESVAGMLMLPYLLWLCVAFYLNGTVWWLNRAVSLR</sequence>
<dbReference type="PIRSF" id="PIRSF005859">
    <property type="entry name" value="PBR"/>
    <property type="match status" value="1"/>
</dbReference>
<evidence type="ECO:0000313" key="7">
    <source>
        <dbReference type="EMBL" id="MBU2788141.1"/>
    </source>
</evidence>
<feature type="transmembrane region" description="Helical" evidence="6">
    <location>
        <begin position="99"/>
        <end position="120"/>
    </location>
</feature>
<keyword evidence="4 6" id="KW-1133">Transmembrane helix</keyword>
<reference evidence="7" key="1">
    <citation type="journal article" date="2021" name="ISME J.">
        <title>Genomic evolution of the class Acidithiobacillia: deep-branching Proteobacteria living in extreme acidic conditions.</title>
        <authorList>
            <person name="Moya-Beltran A."/>
            <person name="Beard S."/>
            <person name="Rojas-Villalobos C."/>
            <person name="Issotta F."/>
            <person name="Gallardo Y."/>
            <person name="Ulloa R."/>
            <person name="Giaveno A."/>
            <person name="Degli Esposti M."/>
            <person name="Johnson D.B."/>
            <person name="Quatrini R."/>
        </authorList>
    </citation>
    <scope>NUCLEOTIDE SEQUENCE</scope>
    <source>
        <strain evidence="7">VAN18-1</strain>
    </source>
</reference>
<protein>
    <submittedName>
        <fullName evidence="7">Tryptophan-rich sensory protein</fullName>
    </submittedName>
</protein>
<comment type="similarity">
    <text evidence="2">Belongs to the TspO/BZRP family.</text>
</comment>
<dbReference type="AlphaFoldDB" id="A0AAE2YQI1"/>
<comment type="subcellular location">
    <subcellularLocation>
        <location evidence="1">Membrane</location>
        <topology evidence="1">Multi-pass membrane protein</topology>
    </subcellularLocation>
</comment>
<evidence type="ECO:0000256" key="2">
    <source>
        <dbReference type="ARBA" id="ARBA00007524"/>
    </source>
</evidence>
<evidence type="ECO:0000256" key="3">
    <source>
        <dbReference type="ARBA" id="ARBA00022692"/>
    </source>
</evidence>
<dbReference type="Pfam" id="PF03073">
    <property type="entry name" value="TspO_MBR"/>
    <property type="match status" value="1"/>
</dbReference>
<dbReference type="GO" id="GO:0016020">
    <property type="term" value="C:membrane"/>
    <property type="evidence" value="ECO:0007669"/>
    <property type="project" value="UniProtKB-SubCell"/>
</dbReference>
<dbReference type="GO" id="GO:0033013">
    <property type="term" value="P:tetrapyrrole metabolic process"/>
    <property type="evidence" value="ECO:0007669"/>
    <property type="project" value="UniProtKB-ARBA"/>
</dbReference>
<feature type="transmembrane region" description="Helical" evidence="6">
    <location>
        <begin position="41"/>
        <end position="65"/>
    </location>
</feature>
<accession>A0AAE2YQI1</accession>
<dbReference type="EMBL" id="JAAXYO010000107">
    <property type="protein sequence ID" value="MBU2788141.1"/>
    <property type="molecule type" value="Genomic_DNA"/>
</dbReference>
<dbReference type="PANTHER" id="PTHR10057:SF0">
    <property type="entry name" value="TRANSLOCATOR PROTEIN"/>
    <property type="match status" value="1"/>
</dbReference>
<keyword evidence="3 6" id="KW-0812">Transmembrane</keyword>
<evidence type="ECO:0000256" key="6">
    <source>
        <dbReference type="SAM" id="Phobius"/>
    </source>
</evidence>
<feature type="transmembrane region" description="Helical" evidence="6">
    <location>
        <begin position="72"/>
        <end position="93"/>
    </location>
</feature>
<evidence type="ECO:0000313" key="8">
    <source>
        <dbReference type="Proteomes" id="UP001197378"/>
    </source>
</evidence>
<evidence type="ECO:0000256" key="5">
    <source>
        <dbReference type="ARBA" id="ARBA00023136"/>
    </source>
</evidence>
<name>A0AAE2YQI1_9PROT</name>
<feature type="transmembrane region" description="Helical" evidence="6">
    <location>
        <begin position="132"/>
        <end position="150"/>
    </location>
</feature>
<organism evidence="7 8">
    <name type="scientific">Igneacidithiobacillus copahuensis</name>
    <dbReference type="NCBI Taxonomy" id="2724909"/>
    <lineage>
        <taxon>Bacteria</taxon>
        <taxon>Pseudomonadati</taxon>
        <taxon>Pseudomonadota</taxon>
        <taxon>Acidithiobacillia</taxon>
        <taxon>Acidithiobacillales</taxon>
        <taxon>Acidithiobacillaceae</taxon>
        <taxon>Igneacidithiobacillus</taxon>
    </lineage>
</organism>
<proteinExistence type="inferred from homology"/>
<dbReference type="RefSeq" id="WP_215870725.1">
    <property type="nucleotide sequence ID" value="NZ_JAAXYO010000107.1"/>
</dbReference>
<dbReference type="CDD" id="cd15904">
    <property type="entry name" value="TSPO_MBR"/>
    <property type="match status" value="1"/>
</dbReference>
<evidence type="ECO:0000256" key="4">
    <source>
        <dbReference type="ARBA" id="ARBA00022989"/>
    </source>
</evidence>
<dbReference type="PANTHER" id="PTHR10057">
    <property type="entry name" value="PERIPHERAL-TYPE BENZODIAZEPINE RECEPTOR"/>
    <property type="match status" value="1"/>
</dbReference>
<dbReference type="Gene3D" id="1.20.1260.100">
    <property type="entry name" value="TspO/MBR protein"/>
    <property type="match status" value="1"/>
</dbReference>
<dbReference type="InterPro" id="IPR004307">
    <property type="entry name" value="TspO_MBR"/>
</dbReference>
<gene>
    <name evidence="7" type="ORF">HFQ13_07975</name>
</gene>
<dbReference type="FunFam" id="1.20.1260.100:FF:000001">
    <property type="entry name" value="translocator protein 2"/>
    <property type="match status" value="1"/>
</dbReference>
<keyword evidence="8" id="KW-1185">Reference proteome</keyword>
<dbReference type="InterPro" id="IPR038330">
    <property type="entry name" value="TspO/MBR-related_sf"/>
</dbReference>
<dbReference type="Proteomes" id="UP001197378">
    <property type="component" value="Unassembled WGS sequence"/>
</dbReference>
<evidence type="ECO:0000256" key="1">
    <source>
        <dbReference type="ARBA" id="ARBA00004141"/>
    </source>
</evidence>